<dbReference type="InterPro" id="IPR042100">
    <property type="entry name" value="Bug_dom1"/>
</dbReference>
<dbReference type="EMBL" id="JAGQDD010000001">
    <property type="protein sequence ID" value="MBQ0929319.1"/>
    <property type="molecule type" value="Genomic_DNA"/>
</dbReference>
<dbReference type="Gene3D" id="3.40.190.150">
    <property type="entry name" value="Bordetella uptake gene, domain 1"/>
    <property type="match status" value="1"/>
</dbReference>
<dbReference type="AlphaFoldDB" id="A0A940Y2V5"/>
<dbReference type="InterPro" id="IPR006311">
    <property type="entry name" value="TAT_signal"/>
</dbReference>
<evidence type="ECO:0000313" key="4">
    <source>
        <dbReference type="Proteomes" id="UP000676246"/>
    </source>
</evidence>
<dbReference type="PIRSF" id="PIRSF017082">
    <property type="entry name" value="YflP"/>
    <property type="match status" value="1"/>
</dbReference>
<dbReference type="PANTHER" id="PTHR42928">
    <property type="entry name" value="TRICARBOXYLATE-BINDING PROTEIN"/>
    <property type="match status" value="1"/>
</dbReference>
<protein>
    <submittedName>
        <fullName evidence="3">Tripartite tricarboxylate transporter substrate binding protein</fullName>
    </submittedName>
</protein>
<evidence type="ECO:0000256" key="1">
    <source>
        <dbReference type="ARBA" id="ARBA00006987"/>
    </source>
</evidence>
<dbReference type="PANTHER" id="PTHR42928:SF5">
    <property type="entry name" value="BLR1237 PROTEIN"/>
    <property type="match status" value="1"/>
</dbReference>
<organism evidence="3 4">
    <name type="scientific">Ideonella alba</name>
    <dbReference type="NCBI Taxonomy" id="2824118"/>
    <lineage>
        <taxon>Bacteria</taxon>
        <taxon>Pseudomonadati</taxon>
        <taxon>Pseudomonadota</taxon>
        <taxon>Betaproteobacteria</taxon>
        <taxon>Burkholderiales</taxon>
        <taxon>Sphaerotilaceae</taxon>
        <taxon>Ideonella</taxon>
    </lineage>
</organism>
<dbReference type="Gene3D" id="3.40.190.10">
    <property type="entry name" value="Periplasmic binding protein-like II"/>
    <property type="match status" value="1"/>
</dbReference>
<dbReference type="Proteomes" id="UP000676246">
    <property type="component" value="Unassembled WGS sequence"/>
</dbReference>
<dbReference type="RefSeq" id="WP_210851569.1">
    <property type="nucleotide sequence ID" value="NZ_JAGQDD010000001.1"/>
</dbReference>
<evidence type="ECO:0000313" key="3">
    <source>
        <dbReference type="EMBL" id="MBQ0929319.1"/>
    </source>
</evidence>
<feature type="chain" id="PRO_5037673123" evidence="2">
    <location>
        <begin position="35"/>
        <end position="335"/>
    </location>
</feature>
<reference evidence="3 4" key="1">
    <citation type="submission" date="2021-04" db="EMBL/GenBank/DDBJ databases">
        <title>The genome sequence of Ideonella sp. 3Y2.</title>
        <authorList>
            <person name="Liu Y."/>
        </authorList>
    </citation>
    <scope>NUCLEOTIDE SEQUENCE [LARGE SCALE GENOMIC DNA]</scope>
    <source>
        <strain evidence="3 4">3Y2</strain>
    </source>
</reference>
<dbReference type="SUPFAM" id="SSF53850">
    <property type="entry name" value="Periplasmic binding protein-like II"/>
    <property type="match status" value="1"/>
</dbReference>
<evidence type="ECO:0000256" key="2">
    <source>
        <dbReference type="SAM" id="SignalP"/>
    </source>
</evidence>
<dbReference type="Pfam" id="PF03401">
    <property type="entry name" value="TctC"/>
    <property type="match status" value="1"/>
</dbReference>
<comment type="caution">
    <text evidence="3">The sequence shown here is derived from an EMBL/GenBank/DDBJ whole genome shotgun (WGS) entry which is preliminary data.</text>
</comment>
<accession>A0A940Y2V5</accession>
<dbReference type="InterPro" id="IPR005064">
    <property type="entry name" value="BUG"/>
</dbReference>
<keyword evidence="2" id="KW-0732">Signal</keyword>
<proteinExistence type="inferred from homology"/>
<gene>
    <name evidence="3" type="ORF">KAK03_02405</name>
</gene>
<name>A0A940Y2V5_9BURK</name>
<sequence>MKQFHHLGRRMFHRAAFATAIGSTLGLLAPAAAAQTWPEKTIRLIVPSPAGSGLDQVARILSERLSPALGQQVIVENRPGAAGIIGAAEVLKSPRDGSTFMVMINGFASEIPHAVKMPFDPMTSFRPLVQLATYGLVLTTHLQVPGNDLAGFIAYAKANKGKVNFASYSAGTVSHTLGLELNKLAGLDMLHVPYKGSPPALQDLMGGQVQAMFDASSNVQPFAKAGKLKVLATTAPQRLVSFPDVPTFAELGYKELTETAWAGLWAAAGVPANIQQRMRDETLKILQDPKVRETFVSTMGWGLGSGATPDELVASLRAASDRQAAMLKAIGFKPD</sequence>
<comment type="similarity">
    <text evidence="1">Belongs to the UPF0065 (bug) family.</text>
</comment>
<keyword evidence="4" id="KW-1185">Reference proteome</keyword>
<feature type="signal peptide" evidence="2">
    <location>
        <begin position="1"/>
        <end position="34"/>
    </location>
</feature>
<dbReference type="CDD" id="cd07012">
    <property type="entry name" value="PBP2_Bug_TTT"/>
    <property type="match status" value="1"/>
</dbReference>
<dbReference type="PROSITE" id="PS51318">
    <property type="entry name" value="TAT"/>
    <property type="match status" value="1"/>
</dbReference>